<dbReference type="AlphaFoldDB" id="A0A561BWX2"/>
<dbReference type="RefSeq" id="WP_145809779.1">
    <property type="nucleotide sequence ID" value="NZ_VIVK01000001.1"/>
</dbReference>
<evidence type="ECO:0000313" key="3">
    <source>
        <dbReference type="EMBL" id="TWD83328.1"/>
    </source>
</evidence>
<dbReference type="InterPro" id="IPR023393">
    <property type="entry name" value="START-like_dom_sf"/>
</dbReference>
<comment type="caution">
    <text evidence="3">The sequence shown here is derived from an EMBL/GenBank/DDBJ whole genome shotgun (WGS) entry which is preliminary data.</text>
</comment>
<accession>A0A561BWX2</accession>
<dbReference type="EMBL" id="VIVK01000001">
    <property type="protein sequence ID" value="TWD83328.1"/>
    <property type="molecule type" value="Genomic_DNA"/>
</dbReference>
<dbReference type="SUPFAM" id="SSF55961">
    <property type="entry name" value="Bet v1-like"/>
    <property type="match status" value="1"/>
</dbReference>
<keyword evidence="2" id="KW-1133">Transmembrane helix</keyword>
<dbReference type="OrthoDB" id="9808623at2"/>
<evidence type="ECO:0000313" key="4">
    <source>
        <dbReference type="Proteomes" id="UP000318380"/>
    </source>
</evidence>
<organism evidence="3 4">
    <name type="scientific">Kribbella amoyensis</name>
    <dbReference type="NCBI Taxonomy" id="996641"/>
    <lineage>
        <taxon>Bacteria</taxon>
        <taxon>Bacillati</taxon>
        <taxon>Actinomycetota</taxon>
        <taxon>Actinomycetes</taxon>
        <taxon>Propionibacteriales</taxon>
        <taxon>Kribbellaceae</taxon>
        <taxon>Kribbella</taxon>
    </lineage>
</organism>
<protein>
    <submittedName>
        <fullName evidence="3">Carbon monoxide dehydrogenase subunit G</fullName>
    </submittedName>
</protein>
<dbReference type="PANTHER" id="PTHR38588">
    <property type="entry name" value="BLL0334 PROTEIN"/>
    <property type="match status" value="1"/>
</dbReference>
<dbReference type="Pfam" id="PF06240">
    <property type="entry name" value="COXG"/>
    <property type="match status" value="1"/>
</dbReference>
<feature type="transmembrane region" description="Helical" evidence="2">
    <location>
        <begin position="227"/>
        <end position="244"/>
    </location>
</feature>
<gene>
    <name evidence="3" type="ORF">FB561_4490</name>
</gene>
<feature type="compositionally biased region" description="Polar residues" evidence="1">
    <location>
        <begin position="164"/>
        <end position="189"/>
    </location>
</feature>
<proteinExistence type="predicted"/>
<feature type="region of interest" description="Disordered" evidence="1">
    <location>
        <begin position="151"/>
        <end position="208"/>
    </location>
</feature>
<dbReference type="InterPro" id="IPR010419">
    <property type="entry name" value="CO_DH_gsu"/>
</dbReference>
<dbReference type="Gene3D" id="3.30.530.20">
    <property type="match status" value="1"/>
</dbReference>
<evidence type="ECO:0000256" key="1">
    <source>
        <dbReference type="SAM" id="MobiDB-lite"/>
    </source>
</evidence>
<keyword evidence="2" id="KW-0472">Membrane</keyword>
<dbReference type="Proteomes" id="UP000318380">
    <property type="component" value="Unassembled WGS sequence"/>
</dbReference>
<sequence length="249" mass="26047">MKLEHSFSVPAPVDATWAAFNELERVVPCFPGATLTSYDGEGFAGSVKVKVGPVALQYAGNGTFVDRDPANHRAVVEAKGKDRRGNGTATARVTARLAPEGASGTAVSVETELTVTGRPAQFGRGLMQEISDKLLDQFVACLAERLGGPATEKAERTAGVSPDAPQQTAFAPSATTAGSARRTSVTSQRAESDWPHPNGEVSEEPAPAPDVELDLGAAVVPVLARRIAPYLIGAAVALILRRFFVRKAG</sequence>
<dbReference type="PANTHER" id="PTHR38588:SF1">
    <property type="entry name" value="BLL0334 PROTEIN"/>
    <property type="match status" value="1"/>
</dbReference>
<dbReference type="CDD" id="cd07823">
    <property type="entry name" value="SRPBCC_5"/>
    <property type="match status" value="1"/>
</dbReference>
<reference evidence="3 4" key="1">
    <citation type="submission" date="2019-06" db="EMBL/GenBank/DDBJ databases">
        <title>Sequencing the genomes of 1000 actinobacteria strains.</title>
        <authorList>
            <person name="Klenk H.-P."/>
        </authorList>
    </citation>
    <scope>NUCLEOTIDE SEQUENCE [LARGE SCALE GENOMIC DNA]</scope>
    <source>
        <strain evidence="3 4">DSM 24683</strain>
    </source>
</reference>
<name>A0A561BWX2_9ACTN</name>
<keyword evidence="2" id="KW-0812">Transmembrane</keyword>
<evidence type="ECO:0000256" key="2">
    <source>
        <dbReference type="SAM" id="Phobius"/>
    </source>
</evidence>
<keyword evidence="4" id="KW-1185">Reference proteome</keyword>